<comment type="catalytic activity">
    <reaction evidence="4 7">
        <text>O-phospho-L-seryl-[protein] + H2O = L-seryl-[protein] + phosphate</text>
        <dbReference type="Rhea" id="RHEA:20629"/>
        <dbReference type="Rhea" id="RHEA-COMP:9863"/>
        <dbReference type="Rhea" id="RHEA-COMP:11604"/>
        <dbReference type="ChEBI" id="CHEBI:15377"/>
        <dbReference type="ChEBI" id="CHEBI:29999"/>
        <dbReference type="ChEBI" id="CHEBI:43474"/>
        <dbReference type="ChEBI" id="CHEBI:83421"/>
        <dbReference type="EC" id="3.1.3.16"/>
    </reaction>
</comment>
<dbReference type="SMART" id="SM00195">
    <property type="entry name" value="DSPc"/>
    <property type="match status" value="1"/>
</dbReference>
<evidence type="ECO:0000259" key="8">
    <source>
        <dbReference type="PROSITE" id="PS50054"/>
    </source>
</evidence>
<evidence type="ECO:0000256" key="3">
    <source>
        <dbReference type="ARBA" id="ARBA00022912"/>
    </source>
</evidence>
<reference evidence="10" key="1">
    <citation type="submission" date="2025-08" db="UniProtKB">
        <authorList>
            <consortium name="Ensembl"/>
        </authorList>
    </citation>
    <scope>IDENTIFICATION</scope>
</reference>
<dbReference type="SUPFAM" id="SSF52799">
    <property type="entry name" value="(Phosphotyrosine protein) phosphatases II"/>
    <property type="match status" value="1"/>
</dbReference>
<dbReference type="InterPro" id="IPR020422">
    <property type="entry name" value="TYR_PHOSPHATASE_DUAL_dom"/>
</dbReference>
<sequence>FLTFFDRKAPKDKPLASQLQAVYETPSISDLRCLLLTNRQPFGPVILNHHSLGRLLADLGITHVVNCADRPHRINTGAQFYSDMSISYCGVEASDHPQFDLSQYFCSTASFIKAALSQNGKVLVHCAMGVSRSGALVLAFLMMYENLTLTDAIIAVRLNRDICPNSGFLEQLRALDNQLKR</sequence>
<dbReference type="PROSITE" id="PS00383">
    <property type="entry name" value="TYR_PHOSPHATASE_1"/>
    <property type="match status" value="1"/>
</dbReference>
<comment type="catalytic activity">
    <reaction evidence="5 7">
        <text>O-phospho-L-threonyl-[protein] + H2O = L-threonyl-[protein] + phosphate</text>
        <dbReference type="Rhea" id="RHEA:47004"/>
        <dbReference type="Rhea" id="RHEA-COMP:11060"/>
        <dbReference type="Rhea" id="RHEA-COMP:11605"/>
        <dbReference type="ChEBI" id="CHEBI:15377"/>
        <dbReference type="ChEBI" id="CHEBI:30013"/>
        <dbReference type="ChEBI" id="CHEBI:43474"/>
        <dbReference type="ChEBI" id="CHEBI:61977"/>
        <dbReference type="EC" id="3.1.3.16"/>
    </reaction>
</comment>
<feature type="domain" description="Tyrosine specific protein phosphatases" evidence="9">
    <location>
        <begin position="103"/>
        <end position="160"/>
    </location>
</feature>
<dbReference type="PROSITE" id="PS50056">
    <property type="entry name" value="TYR_PHOSPHATASE_2"/>
    <property type="match status" value="1"/>
</dbReference>
<dbReference type="PRINTS" id="PR01909">
    <property type="entry name" value="ADSPHPHTASEA"/>
</dbReference>
<dbReference type="InterPro" id="IPR000340">
    <property type="entry name" value="Dual-sp_phosphatase_cat-dom"/>
</dbReference>
<evidence type="ECO:0000256" key="4">
    <source>
        <dbReference type="ARBA" id="ARBA00047761"/>
    </source>
</evidence>
<comment type="similarity">
    <text evidence="1 7">Belongs to the protein-tyrosine phosphatase family. Non-receptor class dual specificity subfamily.</text>
</comment>
<name>A0A673MJH3_9TELE</name>
<dbReference type="PRINTS" id="PR01908">
    <property type="entry name" value="ADSPHPHTASE"/>
</dbReference>
<evidence type="ECO:0000259" key="9">
    <source>
        <dbReference type="PROSITE" id="PS50056"/>
    </source>
</evidence>
<evidence type="ECO:0000256" key="2">
    <source>
        <dbReference type="ARBA" id="ARBA00022801"/>
    </source>
</evidence>
<dbReference type="Ensembl" id="ENSSRHT00000090717.1">
    <property type="protein sequence ID" value="ENSSRHP00000088334.1"/>
    <property type="gene ID" value="ENSSRHG00000043693.1"/>
</dbReference>
<dbReference type="PROSITE" id="PS50054">
    <property type="entry name" value="TYR_PHOSPHATASE_DUAL"/>
    <property type="match status" value="1"/>
</dbReference>
<evidence type="ECO:0000313" key="11">
    <source>
        <dbReference type="Proteomes" id="UP000472270"/>
    </source>
</evidence>
<dbReference type="GO" id="GO:0043409">
    <property type="term" value="P:negative regulation of MAPK cascade"/>
    <property type="evidence" value="ECO:0007669"/>
    <property type="project" value="TreeGrafter"/>
</dbReference>
<dbReference type="Proteomes" id="UP000472270">
    <property type="component" value="Unassembled WGS sequence"/>
</dbReference>
<accession>A0A673MJH3</accession>
<dbReference type="InterPro" id="IPR016130">
    <property type="entry name" value="Tyr_Pase_AS"/>
</dbReference>
<comment type="catalytic activity">
    <reaction evidence="7">
        <text>O-phospho-L-tyrosyl-[protein] + H2O = L-tyrosyl-[protein] + phosphate</text>
        <dbReference type="Rhea" id="RHEA:10684"/>
        <dbReference type="Rhea" id="RHEA-COMP:10136"/>
        <dbReference type="Rhea" id="RHEA-COMP:20101"/>
        <dbReference type="ChEBI" id="CHEBI:15377"/>
        <dbReference type="ChEBI" id="CHEBI:43474"/>
        <dbReference type="ChEBI" id="CHEBI:46858"/>
        <dbReference type="ChEBI" id="CHEBI:61978"/>
        <dbReference type="EC" id="3.1.3.48"/>
    </reaction>
</comment>
<dbReference type="Gene3D" id="3.90.190.10">
    <property type="entry name" value="Protein tyrosine phosphatase superfamily"/>
    <property type="match status" value="1"/>
</dbReference>
<dbReference type="PANTHER" id="PTHR45682">
    <property type="entry name" value="AGAP008228-PA"/>
    <property type="match status" value="1"/>
</dbReference>
<keyword evidence="11" id="KW-1185">Reference proteome</keyword>
<feature type="active site" description="Phosphocysteine intermediate" evidence="6">
    <location>
        <position position="126"/>
    </location>
</feature>
<dbReference type="AlphaFoldDB" id="A0A673MJH3"/>
<dbReference type="PANTHER" id="PTHR45682:SF10">
    <property type="entry name" value="DUAL SPECIFICITY PROTEIN PHOSPHATASE 13 ISOFORM B"/>
    <property type="match status" value="1"/>
</dbReference>
<dbReference type="GO" id="GO:0033549">
    <property type="term" value="F:MAP kinase phosphatase activity"/>
    <property type="evidence" value="ECO:0007669"/>
    <property type="project" value="TreeGrafter"/>
</dbReference>
<dbReference type="EC" id="3.1.3.16" evidence="7"/>
<dbReference type="GO" id="GO:0004725">
    <property type="term" value="F:protein tyrosine phosphatase activity"/>
    <property type="evidence" value="ECO:0007669"/>
    <property type="project" value="UniProtKB-EC"/>
</dbReference>
<evidence type="ECO:0000313" key="10">
    <source>
        <dbReference type="Ensembl" id="ENSSRHP00000088334.1"/>
    </source>
</evidence>
<keyword evidence="2 7" id="KW-0378">Hydrolase</keyword>
<evidence type="ECO:0000256" key="5">
    <source>
        <dbReference type="ARBA" id="ARBA00048336"/>
    </source>
</evidence>
<evidence type="ECO:0000256" key="6">
    <source>
        <dbReference type="PIRSR" id="PIRSR620405-1"/>
    </source>
</evidence>
<dbReference type="InterPro" id="IPR029021">
    <property type="entry name" value="Prot-tyrosine_phosphatase-like"/>
</dbReference>
<dbReference type="GO" id="GO:0005737">
    <property type="term" value="C:cytoplasm"/>
    <property type="evidence" value="ECO:0007669"/>
    <property type="project" value="TreeGrafter"/>
</dbReference>
<organism evidence="10 11">
    <name type="scientific">Sinocyclocheilus rhinocerous</name>
    <dbReference type="NCBI Taxonomy" id="307959"/>
    <lineage>
        <taxon>Eukaryota</taxon>
        <taxon>Metazoa</taxon>
        <taxon>Chordata</taxon>
        <taxon>Craniata</taxon>
        <taxon>Vertebrata</taxon>
        <taxon>Euteleostomi</taxon>
        <taxon>Actinopterygii</taxon>
        <taxon>Neopterygii</taxon>
        <taxon>Teleostei</taxon>
        <taxon>Ostariophysi</taxon>
        <taxon>Cypriniformes</taxon>
        <taxon>Cyprinidae</taxon>
        <taxon>Cyprininae</taxon>
        <taxon>Sinocyclocheilus</taxon>
    </lineage>
</organism>
<dbReference type="GO" id="GO:0004722">
    <property type="term" value="F:protein serine/threonine phosphatase activity"/>
    <property type="evidence" value="ECO:0007669"/>
    <property type="project" value="UniProtKB-EC"/>
</dbReference>
<dbReference type="InterPro" id="IPR000387">
    <property type="entry name" value="Tyr_Pase_dom"/>
</dbReference>
<evidence type="ECO:0000256" key="7">
    <source>
        <dbReference type="RuleBase" id="RU366038"/>
    </source>
</evidence>
<dbReference type="InterPro" id="IPR020405">
    <property type="entry name" value="Atypical_DUSP_subfamA"/>
</dbReference>
<feature type="domain" description="Tyrosine-protein phosphatase" evidence="8">
    <location>
        <begin position="25"/>
        <end position="181"/>
    </location>
</feature>
<comment type="function">
    <text evidence="7">Dual specificity phosphatase able to dephosphorylate phosphotyrosine, phosphoserine and phosphothreonine residues, with a preference for phosphotyrosine as a substrate.</text>
</comment>
<proteinExistence type="inferred from homology"/>
<reference evidence="10" key="2">
    <citation type="submission" date="2025-09" db="UniProtKB">
        <authorList>
            <consortium name="Ensembl"/>
        </authorList>
    </citation>
    <scope>IDENTIFICATION</scope>
</reference>
<protein>
    <recommendedName>
        <fullName evidence="7">Dual specificity protein phosphatase</fullName>
        <ecNumber evidence="7">3.1.3.16</ecNumber>
        <ecNumber evidence="7">3.1.3.48</ecNumber>
    </recommendedName>
</protein>
<dbReference type="GO" id="GO:0008138">
    <property type="term" value="F:protein tyrosine/serine/threonine phosphatase activity"/>
    <property type="evidence" value="ECO:0007669"/>
    <property type="project" value="UniProtKB-UniRule"/>
</dbReference>
<evidence type="ECO:0000256" key="1">
    <source>
        <dbReference type="ARBA" id="ARBA00008601"/>
    </source>
</evidence>
<keyword evidence="3 7" id="KW-0904">Protein phosphatase</keyword>
<dbReference type="Pfam" id="PF00782">
    <property type="entry name" value="DSPc"/>
    <property type="match status" value="1"/>
</dbReference>
<dbReference type="EC" id="3.1.3.48" evidence="7"/>